<gene>
    <name evidence="1" type="primary">gldB</name>
    <name evidence="1" type="ORF">ACFSQP_09005</name>
</gene>
<dbReference type="PROSITE" id="PS51257">
    <property type="entry name" value="PROKAR_LIPOPROTEIN"/>
    <property type="match status" value="1"/>
</dbReference>
<evidence type="ECO:0000313" key="1">
    <source>
        <dbReference type="EMBL" id="MFD2551953.1"/>
    </source>
</evidence>
<accession>A0ABW5KUL1</accession>
<dbReference type="Proteomes" id="UP001597472">
    <property type="component" value="Unassembled WGS sequence"/>
</dbReference>
<dbReference type="InterPro" id="IPR019853">
    <property type="entry name" value="GldB-like"/>
</dbReference>
<dbReference type="NCBIfam" id="TIGR03514">
    <property type="entry name" value="GldB_lipo"/>
    <property type="match status" value="1"/>
</dbReference>
<proteinExistence type="predicted"/>
<keyword evidence="2" id="KW-1185">Reference proteome</keyword>
<reference evidence="2" key="1">
    <citation type="journal article" date="2019" name="Int. J. Syst. Evol. Microbiol.">
        <title>The Global Catalogue of Microorganisms (GCM) 10K type strain sequencing project: providing services to taxonomists for standard genome sequencing and annotation.</title>
        <authorList>
            <consortium name="The Broad Institute Genomics Platform"/>
            <consortium name="The Broad Institute Genome Sequencing Center for Infectious Disease"/>
            <person name="Wu L."/>
            <person name="Ma J."/>
        </authorList>
    </citation>
    <scope>NUCLEOTIDE SEQUENCE [LARGE SCALE GENOMIC DNA]</scope>
    <source>
        <strain evidence="2">KCTC 42587</strain>
    </source>
</reference>
<protein>
    <submittedName>
        <fullName evidence="1">Gliding motility lipoprotein GldB</fullName>
    </submittedName>
</protein>
<comment type="caution">
    <text evidence="1">The sequence shown here is derived from an EMBL/GenBank/DDBJ whole genome shotgun (WGS) entry which is preliminary data.</text>
</comment>
<organism evidence="1 2">
    <name type="scientific">Bizionia sediminis</name>
    <dbReference type="NCBI Taxonomy" id="1737064"/>
    <lineage>
        <taxon>Bacteria</taxon>
        <taxon>Pseudomonadati</taxon>
        <taxon>Bacteroidota</taxon>
        <taxon>Flavobacteriia</taxon>
        <taxon>Flavobacteriales</taxon>
        <taxon>Flavobacteriaceae</taxon>
        <taxon>Bizionia</taxon>
    </lineage>
</organism>
<evidence type="ECO:0000313" key="2">
    <source>
        <dbReference type="Proteomes" id="UP001597472"/>
    </source>
</evidence>
<keyword evidence="1" id="KW-0449">Lipoprotein</keyword>
<dbReference type="Pfam" id="PF25594">
    <property type="entry name" value="GldB_lipo"/>
    <property type="match status" value="1"/>
</dbReference>
<dbReference type="EMBL" id="JBHULS010000003">
    <property type="protein sequence ID" value="MFD2551953.1"/>
    <property type="molecule type" value="Genomic_DNA"/>
</dbReference>
<sequence>MKYVVLLLILVGLVSCGKQNKLEKEIEKIAVNFEVERFDKAFDTVTPEGLPQLKNTYPFMFPKHYSDAFWINRMADTLQQELVSESVRIFNDFTPEKQQITSLFKHLKYYFPEFRVPRVITSTSSVDYRNKVIVTDTIVLISIDTYLGKDHVFYQGIQNYLKANFERDQIVVDMAAAYAEKYIFQTDRKTLLDEMIYFGKQLYFKDVMLPKVSDATKIGYTEDHLQWAKENEWFIWNYFIGKELLFNTDSKLPSRFINPAPFSKFYLELIDNESPGRIGQYIGWQIVKSYMANNNVSLKTMLQADPSEIFNTSKYKPEEND</sequence>
<name>A0ABW5KUL1_9FLAO</name>
<dbReference type="RefSeq" id="WP_376893611.1">
    <property type="nucleotide sequence ID" value="NZ_JBHULS010000003.1"/>
</dbReference>